<reference evidence="1" key="1">
    <citation type="submission" date="2023-08" db="EMBL/GenBank/DDBJ databases">
        <title>Complete genome sequence of Sinorhizobium chiapanecum ITTG S70 isolated from Acaciella angustissima nodules in Chiapas-Mexico.</title>
        <authorList>
            <person name="Rincon-Rosales R."/>
            <person name="Rogel M.A."/>
            <person name="Rincon-Medina C.I."/>
            <person name="Guerrero G."/>
            <person name="Manzano-Gomez L.A."/>
            <person name="Lopez-Lopez A."/>
            <person name="Rincon Molina F.A."/>
            <person name="Martinez-Romero E."/>
        </authorList>
    </citation>
    <scope>NUCLEOTIDE SEQUENCE</scope>
    <source>
        <strain evidence="1">ITTG S70</strain>
        <plasmid evidence="1">pSchITTGS70b</plasmid>
    </source>
</reference>
<dbReference type="Gene3D" id="3.90.850.10">
    <property type="entry name" value="Fumarylacetoacetase-like, C-terminal domain"/>
    <property type="match status" value="1"/>
</dbReference>
<keyword evidence="1" id="KW-0614">Plasmid</keyword>
<dbReference type="InterPro" id="IPR050772">
    <property type="entry name" value="Hydratase-Decarb/MhpD_sf"/>
</dbReference>
<gene>
    <name evidence="1" type="ORF">RB548_22755</name>
</gene>
<dbReference type="EMBL" id="CP133150">
    <property type="protein sequence ID" value="WVT06243.1"/>
    <property type="molecule type" value="Genomic_DNA"/>
</dbReference>
<evidence type="ECO:0000313" key="1">
    <source>
        <dbReference type="EMBL" id="WVT06243.1"/>
    </source>
</evidence>
<geneLocation type="plasmid" evidence="1 2">
    <name>pSchITTGS70b</name>
</geneLocation>
<evidence type="ECO:0000313" key="2">
    <source>
        <dbReference type="Proteomes" id="UP001432360"/>
    </source>
</evidence>
<dbReference type="SUPFAM" id="SSF56529">
    <property type="entry name" value="FAH"/>
    <property type="match status" value="1"/>
</dbReference>
<dbReference type="InterPro" id="IPR036663">
    <property type="entry name" value="Fumarylacetoacetase_C_sf"/>
</dbReference>
<dbReference type="RefSeq" id="WP_331375307.1">
    <property type="nucleotide sequence ID" value="NZ_CP133150.1"/>
</dbReference>
<sequence>MNEHFHVAASHLVATREKRSINKVRLVGIDTLSDAYAIQERTRSLLKASIVGWKASLLTDGTLLSAPVLEGDSFQSGSTLPIEGRIEHGLECELAFLIDSALPPRPAHGYTQSHVAPHIGAVMPAFETLQSRLADAFQSHQTHLVADSLGNGGVVLGVPVYNWQERCVSDIGVTLNLDNRLVFSKRFSHPAGNPFDVVVALANHLAERQVVLKPDQFVITGSYTGAQKVQAGRQYKAVFDGFAPVTLRVAAEHEAEPPAR</sequence>
<accession>A0ABZ2BFP2</accession>
<protein>
    <recommendedName>
        <fullName evidence="3">2-keto-4-pentenoate hydratase</fullName>
    </recommendedName>
</protein>
<dbReference type="PANTHER" id="PTHR30143">
    <property type="entry name" value="ACID HYDRATASE"/>
    <property type="match status" value="1"/>
</dbReference>
<keyword evidence="2" id="KW-1185">Reference proteome</keyword>
<dbReference type="PANTHER" id="PTHR30143:SF0">
    <property type="entry name" value="2-KETO-4-PENTENOATE HYDRATASE"/>
    <property type="match status" value="1"/>
</dbReference>
<dbReference type="Proteomes" id="UP001432360">
    <property type="component" value="Plasmid pSchITTGS70b"/>
</dbReference>
<evidence type="ECO:0008006" key="3">
    <source>
        <dbReference type="Google" id="ProtNLM"/>
    </source>
</evidence>
<proteinExistence type="predicted"/>
<name>A0ABZ2BFP2_9HYPH</name>
<organism evidence="1 2">
    <name type="scientific">Sinorhizobium chiapasense</name>
    <dbReference type="NCBI Taxonomy" id="501572"/>
    <lineage>
        <taxon>Bacteria</taxon>
        <taxon>Pseudomonadati</taxon>
        <taxon>Pseudomonadota</taxon>
        <taxon>Alphaproteobacteria</taxon>
        <taxon>Hyphomicrobiales</taxon>
        <taxon>Rhizobiaceae</taxon>
        <taxon>Sinorhizobium/Ensifer group</taxon>
        <taxon>Sinorhizobium</taxon>
    </lineage>
</organism>